<organism evidence="1 2">
    <name type="scientific">Candidatus Fimicola merdigallinarum</name>
    <dbReference type="NCBI Taxonomy" id="2840819"/>
    <lineage>
        <taxon>Bacteria</taxon>
        <taxon>Bacillati</taxon>
        <taxon>Bacillota</taxon>
        <taxon>Clostridia</taxon>
        <taxon>Lachnospirales</taxon>
        <taxon>Lachnospiraceae</taxon>
        <taxon>Lachnospiraceae incertae sedis</taxon>
        <taxon>Candidatus Fimicola</taxon>
    </lineage>
</organism>
<accession>A0A9D9H0G1</accession>
<evidence type="ECO:0000313" key="2">
    <source>
        <dbReference type="Proteomes" id="UP000823611"/>
    </source>
</evidence>
<evidence type="ECO:0000313" key="1">
    <source>
        <dbReference type="EMBL" id="MBO8433925.1"/>
    </source>
</evidence>
<protein>
    <submittedName>
        <fullName evidence="1">Uncharacterized protein</fullName>
    </submittedName>
</protein>
<sequence>MSINTIEYAKIFTEALDTQLVEGSTTGWMEANSGQVKYNGGNEVKIPKIVLSGMGDYDRDLGFAQGSVTLTYETRKLSQDRGRTFQIDASDVDETNFALVAGNIMGEFQRTKVIPEIDAYRYSRLYKIAEENGRTGTYTPSSSTIFSELLKDITAIRDVVGDGSEIIVTMSAVTANMLDMAKGGSNIIESAEFKQGDAKIKVRSIDGCPIIRVPSLRLKTSYDFFDGSTGGEESGGFSKADDAKDINWIIAVKDVPIAVSKTDVTRIFDPLTNQKANAWKIDYRKYHDIWVMDNALEGLWVSTKA</sequence>
<proteinExistence type="predicted"/>
<gene>
    <name evidence="1" type="ORF">IAC55_01210</name>
</gene>
<name>A0A9D9H0G1_9FIRM</name>
<reference evidence="1" key="1">
    <citation type="submission" date="2020-10" db="EMBL/GenBank/DDBJ databases">
        <authorList>
            <person name="Gilroy R."/>
        </authorList>
    </citation>
    <scope>NUCLEOTIDE SEQUENCE</scope>
    <source>
        <strain evidence="1">F6-4510</strain>
    </source>
</reference>
<dbReference type="AlphaFoldDB" id="A0A9D9H0G1"/>
<comment type="caution">
    <text evidence="1">The sequence shown here is derived from an EMBL/GenBank/DDBJ whole genome shotgun (WGS) entry which is preliminary data.</text>
</comment>
<reference evidence="1" key="2">
    <citation type="journal article" date="2021" name="PeerJ">
        <title>Extensive microbial diversity within the chicken gut microbiome revealed by metagenomics and culture.</title>
        <authorList>
            <person name="Gilroy R."/>
            <person name="Ravi A."/>
            <person name="Getino M."/>
            <person name="Pursley I."/>
            <person name="Horton D.L."/>
            <person name="Alikhan N.F."/>
            <person name="Baker D."/>
            <person name="Gharbi K."/>
            <person name="Hall N."/>
            <person name="Watson M."/>
            <person name="Adriaenssens E.M."/>
            <person name="Foster-Nyarko E."/>
            <person name="Jarju S."/>
            <person name="Secka A."/>
            <person name="Antonio M."/>
            <person name="Oren A."/>
            <person name="Chaudhuri R.R."/>
            <person name="La Ragione R."/>
            <person name="Hildebrand F."/>
            <person name="Pallen M.J."/>
        </authorList>
    </citation>
    <scope>NUCLEOTIDE SEQUENCE</scope>
    <source>
        <strain evidence="1">F6-4510</strain>
    </source>
</reference>
<dbReference type="Proteomes" id="UP000823611">
    <property type="component" value="Unassembled WGS sequence"/>
</dbReference>
<dbReference type="EMBL" id="JADIMX010000025">
    <property type="protein sequence ID" value="MBO8433925.1"/>
    <property type="molecule type" value="Genomic_DNA"/>
</dbReference>